<dbReference type="CDD" id="cd18666">
    <property type="entry name" value="CD1_tandem_CHD1-2_like"/>
    <property type="match status" value="1"/>
</dbReference>
<dbReference type="SMART" id="SM01176">
    <property type="entry name" value="DUF4208"/>
    <property type="match status" value="1"/>
</dbReference>
<dbReference type="InterPro" id="IPR027417">
    <property type="entry name" value="P-loop_NTPase"/>
</dbReference>
<feature type="region of interest" description="Disordered" evidence="14">
    <location>
        <begin position="1735"/>
        <end position="1763"/>
    </location>
</feature>
<dbReference type="InterPro" id="IPR000330">
    <property type="entry name" value="SNF2_N"/>
</dbReference>
<dbReference type="CDD" id="cd18661">
    <property type="entry name" value="CD2_tandem_CHD1-2_like"/>
    <property type="match status" value="1"/>
</dbReference>
<dbReference type="SMART" id="SM00298">
    <property type="entry name" value="CHROMO"/>
    <property type="match status" value="2"/>
</dbReference>
<sequence length="1852" mass="215735">MDKSLNDNLVVNNVGELSASSTDDSSDDSDDGSSFASSHSDSYSNDYNSNKLSNKSKNNQKRFETFHRNNSNLDDYDPEEAIVSHDNHHSNTKPKSVSKREDFRQILETFPDALRRSSRSRKEPERFQIEPYYSDRSDSPKLNRKHRKRKEGDDWNNHNEIDEDFDAINEDLSDNVRTDSDTDDEYKTTSVRNSSRINKQSKSFKNRRNSFRSSRSAIKVNKMSDSETDADNEHDRDGEECDDDDEDDVDHRHKYRKKNSRRSVNQVSYKEESEDDTDSDDLIEVNSYDDSKTNQEIDDKEEQGEVIERILEHRFGRIDATGPKTASYQVEELGDPNDSLREDEEKEIQFLIKWKGWSHIHCTWESKKSLEDQKAKGFKKIELYLKKDEEIKSWKKTASPEDIDYYEGQEELNYQLRQLHLNVERIIAHQPPKTGIGPTCHPDYLCKWEGLPYSECTWEDGGLITRLFKSKVSEYYLRAKSQSVPAKNCRVLKQRPKFVPMKTQPSFIGDKENLKLRDYQLDGLNWLAQSWCRDNSVILADEMGLGKTIQTISFLNYLYHQHSLYGPFLLVVPLSTLAAWQKEFEIWAPSMNVVVYIGDATSRHMIREYEWSFTANQRIKFNVLITTYEILLREKAFLSLVSWAVLGVDEAHRLKNDESCLYKCLFSFDTNHRLLITGTPLQNSLRELWALLHFIMPNRFESWESFEYEHQDSYQKGFSKLHSQLQQFLLRRVKKDVEKSLPAKVEQILRVDMTSIQKQFYRWILTKNYKALSKGIKGSVTSFTNIVMELKKCCNHASLIRPLDEYPNLDSLQRLIRGSGKLLLLDKLLCRLKETGHRVLIFSQMVRMLDLLGEYLSLRRFSYQRLDGSIRGEFRKQALEHFNAEGSQDFCFLLSTRAGGLGINLATADTVIIFDSDWNPQNDLQAQARAHRIGQKNQVNIYRLVTKGSVEEDIIERAKRKMVLDHLVIQRMDTSGHTIIRSSNSNSESTKENKPSNNTSPFNKEELSAILKFGAEDLFKETENGDEEPQCDIDEILKRAETRDDDGPQTLGDELLNSFKVASFNFNEEEDVQAVSINQDGQKDWSEIIPESERLKFEQDEKQKEQMEMMMLPRCRNKSKPNNSKSDDSGDEYDPNAKNDSPCSEDSDVDRPKRRGKSKSSYKESIRGFSEQEIRRFIKSYRKFPTPLNRLESIAIDAELQEKPLPDLHQLALRLEQNCKIAMEESERFQTNENSSTRKNNRGPSFKMAGVTVFARGIIANQKELKPLAIMLPANQEERKKWILTDIKIKSVNWDCNWSIENDSRLLAGVYEYGFGNWEAIKMDPNCHLSDKILPDGDSKPQAKQLQSRVEYLLKIMHRHLIAQRKIESSSPTEAFLKNSSSSKKSKISNEKAQEYGRDGKKIWSEKELKNAEKVSKKKAHKKIDSLSSTLNSNVKSEDKKIFDKEEMLKHRKKHREQSQKFNEKEKDSIISNDQSLNCPISSDELSQETFIECKEKMRAVKKALKAFNNIDDQKLSKSKRKELLYEHIAIIGQHIDSCLEEHRQNPIKMKEWRNNLWTFVSKFTVFPAKKLYRFYRHVKLKNKSLREEESTSEKISSNRHSDSHHRSSEKHHRQNRTMDSTTNSENNIDGCKFNHHTEDSIISHRDSSSKRDYHPNNKFDQDQIMSKTFKPNSYHRTSEYRNYDRDHSSHYMANNSFSRYDTYRSLGSNFENNRLKYSNKNCFDREYQYRHENRKKRTYDRISSDNLDPRHQTSPSIDSNSSFVLPRMESSFNHGTTFASTEYQRFVKTNQLSNVSDVRSANGGGLLPTPINRFSHLNQSNYHQTTITQLNHEKKLELPSKLVSETSSSTS</sequence>
<evidence type="ECO:0000256" key="3">
    <source>
        <dbReference type="ARBA" id="ARBA00022737"/>
    </source>
</evidence>
<dbReference type="InterPro" id="IPR001650">
    <property type="entry name" value="Helicase_C-like"/>
</dbReference>
<evidence type="ECO:0000256" key="9">
    <source>
        <dbReference type="ARBA" id="ARBA00023163"/>
    </source>
</evidence>
<evidence type="ECO:0000256" key="13">
    <source>
        <dbReference type="ARBA" id="ARBA00076717"/>
    </source>
</evidence>
<dbReference type="PANTHER" id="PTHR45623:SF14">
    <property type="entry name" value="CHROMODOMAIN-HELICASE-DNA-BINDING PROTEIN 1"/>
    <property type="match status" value="1"/>
</dbReference>
<evidence type="ECO:0000256" key="6">
    <source>
        <dbReference type="ARBA" id="ARBA00022840"/>
    </source>
</evidence>
<comment type="subcellular location">
    <subcellularLocation>
        <location evidence="1">Nucleus</location>
    </subcellularLocation>
</comment>
<dbReference type="Pfam" id="PF23588">
    <property type="entry name" value="HTH_CHD1_Hrp3"/>
    <property type="match status" value="1"/>
</dbReference>
<keyword evidence="18" id="KW-0347">Helicase</keyword>
<dbReference type="Gene3D" id="2.40.50.40">
    <property type="match status" value="2"/>
</dbReference>
<accession>A0A834VGR3</accession>
<dbReference type="GO" id="GO:0005524">
    <property type="term" value="F:ATP binding"/>
    <property type="evidence" value="ECO:0007669"/>
    <property type="project" value="UniProtKB-KW"/>
</dbReference>
<feature type="domain" description="Chromo" evidence="15">
    <location>
        <begin position="421"/>
        <end position="487"/>
    </location>
</feature>
<dbReference type="InterPro" id="IPR056302">
    <property type="entry name" value="CHD1-2/Hrp3_HTH"/>
</dbReference>
<reference evidence="20" key="1">
    <citation type="journal article" date="2020" name="PLoS Negl. Trop. Dis.">
        <title>High-quality nuclear genome for Sarcoptes scabiei-A critical resource for a neglected parasite.</title>
        <authorList>
            <person name="Korhonen P.K."/>
            <person name="Gasser R.B."/>
            <person name="Ma G."/>
            <person name="Wang T."/>
            <person name="Stroehlein A.J."/>
            <person name="Young N.D."/>
            <person name="Ang C.S."/>
            <person name="Fernando D.D."/>
            <person name="Lu H.C."/>
            <person name="Taylor S."/>
            <person name="Reynolds S.L."/>
            <person name="Mofiz E."/>
            <person name="Najaraj S.H."/>
            <person name="Gowda H."/>
            <person name="Madugundu A."/>
            <person name="Renuse S."/>
            <person name="Holt D."/>
            <person name="Pandey A."/>
            <person name="Papenfuss A.T."/>
            <person name="Fischer K."/>
        </authorList>
    </citation>
    <scope>NUCLEOTIDE SEQUENCE [LARGE SCALE GENOMIC DNA]</scope>
</reference>
<dbReference type="GO" id="GO:0042393">
    <property type="term" value="F:histone binding"/>
    <property type="evidence" value="ECO:0007669"/>
    <property type="project" value="TreeGrafter"/>
</dbReference>
<protein>
    <recommendedName>
        <fullName evidence="12">Chromodomain-helicase-DNA-binding protein 1</fullName>
    </recommendedName>
    <alternativeName>
        <fullName evidence="13">ATP-dependent helicase CHD1</fullName>
    </alternativeName>
</protein>
<dbReference type="PANTHER" id="PTHR45623">
    <property type="entry name" value="CHROMODOMAIN-HELICASE-DNA-BINDING PROTEIN 3-RELATED-RELATED"/>
    <property type="match status" value="1"/>
</dbReference>
<dbReference type="InterPro" id="IPR049730">
    <property type="entry name" value="SNF2/RAD54-like_C"/>
</dbReference>
<evidence type="ECO:0000313" key="19">
    <source>
        <dbReference type="EnsemblMetazoa" id="KAF7495165.1"/>
    </source>
</evidence>
<dbReference type="PROSITE" id="PS50013">
    <property type="entry name" value="CHROMO_2"/>
    <property type="match status" value="2"/>
</dbReference>
<evidence type="ECO:0000256" key="2">
    <source>
        <dbReference type="ARBA" id="ARBA00007025"/>
    </source>
</evidence>
<dbReference type="CDD" id="cd18793">
    <property type="entry name" value="SF2_C_SNF"/>
    <property type="match status" value="1"/>
</dbReference>
<feature type="compositionally biased region" description="Basic and acidic residues" evidence="14">
    <location>
        <begin position="150"/>
        <end position="160"/>
    </location>
</feature>
<dbReference type="InterPro" id="IPR023780">
    <property type="entry name" value="Chromo_domain"/>
</dbReference>
<keyword evidence="3" id="KW-0677">Repeat</keyword>
<dbReference type="PROSITE" id="PS00598">
    <property type="entry name" value="CHROMO_1"/>
    <property type="match status" value="2"/>
</dbReference>
<dbReference type="Pfam" id="PF00176">
    <property type="entry name" value="SNF2-rel_dom"/>
    <property type="match status" value="1"/>
</dbReference>
<comment type="catalytic activity">
    <reaction evidence="11">
        <text>ATP + H2O = ADP + phosphate + H(+)</text>
        <dbReference type="Rhea" id="RHEA:13065"/>
        <dbReference type="ChEBI" id="CHEBI:15377"/>
        <dbReference type="ChEBI" id="CHEBI:15378"/>
        <dbReference type="ChEBI" id="CHEBI:30616"/>
        <dbReference type="ChEBI" id="CHEBI:43474"/>
        <dbReference type="ChEBI" id="CHEBI:456216"/>
    </reaction>
</comment>
<evidence type="ECO:0000256" key="7">
    <source>
        <dbReference type="ARBA" id="ARBA00023015"/>
    </source>
</evidence>
<feature type="compositionally biased region" description="Low complexity" evidence="14">
    <location>
        <begin position="32"/>
        <end position="57"/>
    </location>
</feature>
<dbReference type="GO" id="GO:0140658">
    <property type="term" value="F:ATP-dependent chromatin remodeler activity"/>
    <property type="evidence" value="ECO:0007669"/>
    <property type="project" value="TreeGrafter"/>
</dbReference>
<feature type="compositionally biased region" description="Acidic residues" evidence="14">
    <location>
        <begin position="238"/>
        <end position="248"/>
    </location>
</feature>
<evidence type="ECO:0000256" key="8">
    <source>
        <dbReference type="ARBA" id="ARBA00023125"/>
    </source>
</evidence>
<dbReference type="Proteomes" id="UP000070412">
    <property type="component" value="Unassembled WGS sequence"/>
</dbReference>
<feature type="domain" description="Helicase C-terminal" evidence="17">
    <location>
        <begin position="824"/>
        <end position="987"/>
    </location>
</feature>
<feature type="compositionally biased region" description="Polar residues" evidence="14">
    <location>
        <begin position="1753"/>
        <end position="1763"/>
    </location>
</feature>
<evidence type="ECO:0000313" key="18">
    <source>
        <dbReference type="EMBL" id="KAF7495165.1"/>
    </source>
</evidence>
<keyword evidence="5" id="KW-0378">Hydrolase</keyword>
<feature type="region of interest" description="Disordered" evidence="14">
    <location>
        <begin position="975"/>
        <end position="1004"/>
    </location>
</feature>
<feature type="compositionally biased region" description="Acidic residues" evidence="14">
    <location>
        <begin position="272"/>
        <end position="283"/>
    </location>
</feature>
<feature type="domain" description="Helicase ATP-binding" evidence="16">
    <location>
        <begin position="528"/>
        <end position="698"/>
    </location>
</feature>
<evidence type="ECO:0000313" key="20">
    <source>
        <dbReference type="Proteomes" id="UP000070412"/>
    </source>
</evidence>
<evidence type="ECO:0000256" key="4">
    <source>
        <dbReference type="ARBA" id="ARBA00022741"/>
    </source>
</evidence>
<dbReference type="SUPFAM" id="SSF52540">
    <property type="entry name" value="P-loop containing nucleoside triphosphate hydrolases"/>
    <property type="match status" value="2"/>
</dbReference>
<feature type="region of interest" description="Disordered" evidence="14">
    <location>
        <begin position="1"/>
        <end position="284"/>
    </location>
</feature>
<feature type="region of interest" description="Disordered" evidence="14">
    <location>
        <begin position="1372"/>
        <end position="1396"/>
    </location>
</feature>
<dbReference type="FunFam" id="2.40.50.40:FF:000014">
    <property type="entry name" value="Chromodomain-helicase-DNA-binding protein 2 isoform 1"/>
    <property type="match status" value="1"/>
</dbReference>
<evidence type="ECO:0000256" key="1">
    <source>
        <dbReference type="ARBA" id="ARBA00004123"/>
    </source>
</evidence>
<feature type="region of interest" description="Disordered" evidence="14">
    <location>
        <begin position="1083"/>
        <end position="1165"/>
    </location>
</feature>
<dbReference type="GO" id="GO:0004386">
    <property type="term" value="F:helicase activity"/>
    <property type="evidence" value="ECO:0007669"/>
    <property type="project" value="UniProtKB-KW"/>
</dbReference>
<dbReference type="SMART" id="SM00490">
    <property type="entry name" value="HELICc"/>
    <property type="match status" value="1"/>
</dbReference>
<evidence type="ECO:0000256" key="14">
    <source>
        <dbReference type="SAM" id="MobiDB-lite"/>
    </source>
</evidence>
<feature type="compositionally biased region" description="Basic and acidic residues" evidence="14">
    <location>
        <begin position="1083"/>
        <end position="1107"/>
    </location>
</feature>
<feature type="compositionally biased region" description="Acidic residues" evidence="14">
    <location>
        <begin position="161"/>
        <end position="173"/>
    </location>
</feature>
<keyword evidence="6" id="KW-0067">ATP-binding</keyword>
<evidence type="ECO:0000256" key="11">
    <source>
        <dbReference type="ARBA" id="ARBA00049360"/>
    </source>
</evidence>
<evidence type="ECO:0000259" key="15">
    <source>
        <dbReference type="PROSITE" id="PS50013"/>
    </source>
</evidence>
<dbReference type="SUPFAM" id="SSF54160">
    <property type="entry name" value="Chromo domain-like"/>
    <property type="match status" value="2"/>
</dbReference>
<dbReference type="FunFam" id="3.40.50.300:FF:000130">
    <property type="entry name" value="Chromodomain-helicase-DNA-binding protein 2 isoform 1"/>
    <property type="match status" value="1"/>
</dbReference>
<dbReference type="GO" id="GO:0016887">
    <property type="term" value="F:ATP hydrolysis activity"/>
    <property type="evidence" value="ECO:0007669"/>
    <property type="project" value="TreeGrafter"/>
</dbReference>
<dbReference type="Gene3D" id="3.40.50.10810">
    <property type="entry name" value="Tandem AAA-ATPase domain"/>
    <property type="match status" value="1"/>
</dbReference>
<dbReference type="OrthoDB" id="6516361at2759"/>
<dbReference type="GO" id="GO:0003682">
    <property type="term" value="F:chromatin binding"/>
    <property type="evidence" value="ECO:0007669"/>
    <property type="project" value="TreeGrafter"/>
</dbReference>
<dbReference type="Gene3D" id="3.40.50.300">
    <property type="entry name" value="P-loop containing nucleotide triphosphate hydrolases"/>
    <property type="match status" value="1"/>
</dbReference>
<feature type="compositionally biased region" description="Polar residues" evidence="14">
    <location>
        <begin position="188"/>
        <end position="200"/>
    </location>
</feature>
<dbReference type="GO" id="GO:0005634">
    <property type="term" value="C:nucleus"/>
    <property type="evidence" value="ECO:0007669"/>
    <property type="project" value="UniProtKB-SubCell"/>
</dbReference>
<feature type="compositionally biased region" description="Basic and acidic residues" evidence="14">
    <location>
        <begin position="1457"/>
        <end position="1469"/>
    </location>
</feature>
<dbReference type="PROSITE" id="PS51192">
    <property type="entry name" value="HELICASE_ATP_BIND_1"/>
    <property type="match status" value="1"/>
</dbReference>
<feature type="compositionally biased region" description="Basic and acidic residues" evidence="14">
    <location>
        <begin position="1740"/>
        <end position="1752"/>
    </location>
</feature>
<dbReference type="GO" id="GO:0034728">
    <property type="term" value="P:nucleosome organization"/>
    <property type="evidence" value="ECO:0007669"/>
    <property type="project" value="TreeGrafter"/>
</dbReference>
<feature type="region of interest" description="Disordered" evidence="14">
    <location>
        <begin position="1584"/>
        <end position="1635"/>
    </location>
</feature>
<evidence type="ECO:0000259" key="17">
    <source>
        <dbReference type="PROSITE" id="PS51194"/>
    </source>
</evidence>
<keyword evidence="8 18" id="KW-0238">DNA-binding</keyword>
<evidence type="ECO:0000256" key="12">
    <source>
        <dbReference type="ARBA" id="ARBA00074667"/>
    </source>
</evidence>
<dbReference type="InterPro" id="IPR040793">
    <property type="entry name" value="CDH1_2_SANT_HL1"/>
</dbReference>
<evidence type="ECO:0000256" key="10">
    <source>
        <dbReference type="ARBA" id="ARBA00023242"/>
    </source>
</evidence>
<dbReference type="PROSITE" id="PS51194">
    <property type="entry name" value="HELICASE_CTER"/>
    <property type="match status" value="1"/>
</dbReference>
<evidence type="ECO:0000259" key="16">
    <source>
        <dbReference type="PROSITE" id="PS51192"/>
    </source>
</evidence>
<dbReference type="GO" id="GO:0000785">
    <property type="term" value="C:chromatin"/>
    <property type="evidence" value="ECO:0007669"/>
    <property type="project" value="TreeGrafter"/>
</dbReference>
<dbReference type="SMART" id="SM00487">
    <property type="entry name" value="DEXDc"/>
    <property type="match status" value="1"/>
</dbReference>
<keyword evidence="20" id="KW-1185">Reference proteome</keyword>
<dbReference type="InterPro" id="IPR025260">
    <property type="entry name" value="CHD1-like_C"/>
</dbReference>
<gene>
    <name evidence="18" type="ORF">SSS_2059</name>
</gene>
<organism evidence="18">
    <name type="scientific">Sarcoptes scabiei</name>
    <name type="common">Itch mite</name>
    <name type="synonym">Acarus scabiei</name>
    <dbReference type="NCBI Taxonomy" id="52283"/>
    <lineage>
        <taxon>Eukaryota</taxon>
        <taxon>Metazoa</taxon>
        <taxon>Ecdysozoa</taxon>
        <taxon>Arthropoda</taxon>
        <taxon>Chelicerata</taxon>
        <taxon>Arachnida</taxon>
        <taxon>Acari</taxon>
        <taxon>Acariformes</taxon>
        <taxon>Sarcoptiformes</taxon>
        <taxon>Astigmata</taxon>
        <taxon>Psoroptidia</taxon>
        <taxon>Sarcoptoidea</taxon>
        <taxon>Sarcoptidae</taxon>
        <taxon>Sarcoptinae</taxon>
        <taxon>Sarcoptes</taxon>
    </lineage>
</organism>
<feature type="domain" description="Chromo" evidence="15">
    <location>
        <begin position="305"/>
        <end position="396"/>
    </location>
</feature>
<name>A0A834VGR3_SARSC</name>
<evidence type="ECO:0000256" key="5">
    <source>
        <dbReference type="ARBA" id="ARBA00022801"/>
    </source>
</evidence>
<feature type="compositionally biased region" description="Basic and acidic residues" evidence="14">
    <location>
        <begin position="120"/>
        <end position="141"/>
    </location>
</feature>
<feature type="compositionally biased region" description="Polar residues" evidence="14">
    <location>
        <begin position="1618"/>
        <end position="1628"/>
    </location>
</feature>
<dbReference type="Pfam" id="PF00385">
    <property type="entry name" value="Chromo"/>
    <property type="match status" value="2"/>
</dbReference>
<dbReference type="InterPro" id="IPR014001">
    <property type="entry name" value="Helicase_ATP-bd"/>
</dbReference>
<feature type="compositionally biased region" description="Polar residues" evidence="14">
    <location>
        <begin position="1"/>
        <end position="11"/>
    </location>
</feature>
<dbReference type="Pfam" id="PF13907">
    <property type="entry name" value="CHD1-like_C"/>
    <property type="match status" value="1"/>
</dbReference>
<keyword evidence="7" id="KW-0805">Transcription regulation</keyword>
<comment type="similarity">
    <text evidence="2">Belongs to the SNF2/RAD54 helicase family.</text>
</comment>
<dbReference type="Gene3D" id="1.10.10.60">
    <property type="entry name" value="Homeodomain-like"/>
    <property type="match status" value="1"/>
</dbReference>
<dbReference type="Pfam" id="PF00271">
    <property type="entry name" value="Helicase_C"/>
    <property type="match status" value="1"/>
</dbReference>
<proteinExistence type="inferred from homology"/>
<dbReference type="InterPro" id="IPR023779">
    <property type="entry name" value="Chromodomain_CS"/>
</dbReference>
<keyword evidence="9" id="KW-0804">Transcription</keyword>
<dbReference type="InterPro" id="IPR016197">
    <property type="entry name" value="Chromo-like_dom_sf"/>
</dbReference>
<feature type="compositionally biased region" description="Basic residues" evidence="14">
    <location>
        <begin position="252"/>
        <end position="261"/>
    </location>
</feature>
<dbReference type="EMBL" id="WVUK01000050">
    <property type="protein sequence ID" value="KAF7495165.1"/>
    <property type="molecule type" value="Genomic_DNA"/>
</dbReference>
<dbReference type="FunFam" id="3.40.50.10810:FF:000007">
    <property type="entry name" value="Chromodomain-helicase-DNA-binding protein 2 isoform 1"/>
    <property type="match status" value="1"/>
</dbReference>
<keyword evidence="4" id="KW-0547">Nucleotide-binding</keyword>
<dbReference type="Pfam" id="PF18375">
    <property type="entry name" value="CDH1_2_SANT_HL1"/>
    <property type="match status" value="1"/>
</dbReference>
<dbReference type="GO" id="GO:0003677">
    <property type="term" value="F:DNA binding"/>
    <property type="evidence" value="ECO:0007669"/>
    <property type="project" value="UniProtKB-KW"/>
</dbReference>
<reference evidence="19" key="3">
    <citation type="submission" date="2022-06" db="UniProtKB">
        <authorList>
            <consortium name="EnsemblMetazoa"/>
        </authorList>
    </citation>
    <scope>IDENTIFICATION</scope>
</reference>
<feature type="region of interest" description="Disordered" evidence="14">
    <location>
        <begin position="1450"/>
        <end position="1469"/>
    </location>
</feature>
<dbReference type="EnsemblMetazoa" id="SSS_2059s_mrna">
    <property type="protein sequence ID" value="KAF7495165.1"/>
    <property type="gene ID" value="SSS_2059"/>
</dbReference>
<keyword evidence="10" id="KW-0539">Nucleus</keyword>
<reference evidence="18" key="2">
    <citation type="submission" date="2020-01" db="EMBL/GenBank/DDBJ databases">
        <authorList>
            <person name="Korhonen P.K.K."/>
            <person name="Guangxu M.G."/>
            <person name="Wang T.W."/>
            <person name="Stroehlein A.J.S."/>
            <person name="Young N.D."/>
            <person name="Ang C.-S.A."/>
            <person name="Fernando D.W.F."/>
            <person name="Lu H.L."/>
            <person name="Taylor S.T."/>
            <person name="Ehtesham M.E.M."/>
            <person name="Najaraj S.H.N."/>
            <person name="Harsha G.H.G."/>
            <person name="Madugundu A.M."/>
            <person name="Renuse S.R."/>
            <person name="Holt D.H."/>
            <person name="Pandey A.P."/>
            <person name="Papenfuss A.P."/>
            <person name="Gasser R.B.G."/>
            <person name="Fischer K.F."/>
        </authorList>
    </citation>
    <scope>NUCLEOTIDE SEQUENCE</scope>
    <source>
        <strain evidence="18">SSS_KF_BRIS2020</strain>
    </source>
</reference>
<dbReference type="InterPro" id="IPR038718">
    <property type="entry name" value="SNF2-like_sf"/>
</dbReference>
<dbReference type="InterPro" id="IPR000953">
    <property type="entry name" value="Chromo/chromo_shadow_dom"/>
</dbReference>